<evidence type="ECO:0000313" key="3">
    <source>
        <dbReference type="Proteomes" id="UP000015105"/>
    </source>
</evidence>
<dbReference type="Pfam" id="PF03959">
    <property type="entry name" value="FSH1"/>
    <property type="match status" value="1"/>
</dbReference>
<name>A0A453C373_AEGTS</name>
<reference evidence="3" key="2">
    <citation type="journal article" date="2017" name="Nat. Plants">
        <title>The Aegilops tauschii genome reveals multiple impacts of transposons.</title>
        <authorList>
            <person name="Zhao G."/>
            <person name="Zou C."/>
            <person name="Li K."/>
            <person name="Wang K."/>
            <person name="Li T."/>
            <person name="Gao L."/>
            <person name="Zhang X."/>
            <person name="Wang H."/>
            <person name="Yang Z."/>
            <person name="Liu X."/>
            <person name="Jiang W."/>
            <person name="Mao L."/>
            <person name="Kong X."/>
            <person name="Jiao Y."/>
            <person name="Jia J."/>
        </authorList>
    </citation>
    <scope>NUCLEOTIDE SEQUENCE [LARGE SCALE GENOMIC DNA]</scope>
    <source>
        <strain evidence="3">cv. AL8/78</strain>
    </source>
</reference>
<proteinExistence type="predicted"/>
<feature type="domain" description="Serine hydrolase" evidence="1">
    <location>
        <begin position="16"/>
        <end position="47"/>
    </location>
</feature>
<reference evidence="2" key="3">
    <citation type="journal article" date="2017" name="Nature">
        <title>Genome sequence of the progenitor of the wheat D genome Aegilops tauschii.</title>
        <authorList>
            <person name="Luo M.C."/>
            <person name="Gu Y.Q."/>
            <person name="Puiu D."/>
            <person name="Wang H."/>
            <person name="Twardziok S.O."/>
            <person name="Deal K.R."/>
            <person name="Huo N."/>
            <person name="Zhu T."/>
            <person name="Wang L."/>
            <person name="Wang Y."/>
            <person name="McGuire P.E."/>
            <person name="Liu S."/>
            <person name="Long H."/>
            <person name="Ramasamy R.K."/>
            <person name="Rodriguez J.C."/>
            <person name="Van S.L."/>
            <person name="Yuan L."/>
            <person name="Wang Z."/>
            <person name="Xia Z."/>
            <person name="Xiao L."/>
            <person name="Anderson O.D."/>
            <person name="Ouyang S."/>
            <person name="Liang Y."/>
            <person name="Zimin A.V."/>
            <person name="Pertea G."/>
            <person name="Qi P."/>
            <person name="Bennetzen J.L."/>
            <person name="Dai X."/>
            <person name="Dawson M.W."/>
            <person name="Muller H.G."/>
            <person name="Kugler K."/>
            <person name="Rivarola-Duarte L."/>
            <person name="Spannagl M."/>
            <person name="Mayer K.F.X."/>
            <person name="Lu F.H."/>
            <person name="Bevan M.W."/>
            <person name="Leroy P."/>
            <person name="Li P."/>
            <person name="You F.M."/>
            <person name="Sun Q."/>
            <person name="Liu Z."/>
            <person name="Lyons E."/>
            <person name="Wicker T."/>
            <person name="Salzberg S.L."/>
            <person name="Devos K.M."/>
            <person name="Dvorak J."/>
        </authorList>
    </citation>
    <scope>NUCLEOTIDE SEQUENCE [LARGE SCALE GENOMIC DNA]</scope>
    <source>
        <strain evidence="2">cv. AL8/78</strain>
    </source>
</reference>
<dbReference type="Gramene" id="AET2Gv20719600.17">
    <property type="protein sequence ID" value="AET2Gv20719600.17"/>
    <property type="gene ID" value="AET2Gv20719600"/>
</dbReference>
<evidence type="ECO:0000313" key="2">
    <source>
        <dbReference type="EnsemblPlants" id="AET2Gv20719600.17"/>
    </source>
</evidence>
<sequence>DHFTPGIDRSISGQDFLKYKNFGECLAGIEELMVRQGPFDGLFGFSQVVNYFNLGSISFELRFRHQSSYSYYSDELMSSTIVIIIFRAPSCRPRLLVSSNKGWP</sequence>
<dbReference type="EnsemblPlants" id="AET2Gv20719600.17">
    <property type="protein sequence ID" value="AET2Gv20719600.17"/>
    <property type="gene ID" value="AET2Gv20719600"/>
</dbReference>
<dbReference type="Proteomes" id="UP000015105">
    <property type="component" value="Chromosome 2D"/>
</dbReference>
<accession>A0A453C373</accession>
<reference evidence="3" key="1">
    <citation type="journal article" date="2014" name="Science">
        <title>Ancient hybridizations among the ancestral genomes of bread wheat.</title>
        <authorList>
            <consortium name="International Wheat Genome Sequencing Consortium,"/>
            <person name="Marcussen T."/>
            <person name="Sandve S.R."/>
            <person name="Heier L."/>
            <person name="Spannagl M."/>
            <person name="Pfeifer M."/>
            <person name="Jakobsen K.S."/>
            <person name="Wulff B.B."/>
            <person name="Steuernagel B."/>
            <person name="Mayer K.F."/>
            <person name="Olsen O.A."/>
        </authorList>
    </citation>
    <scope>NUCLEOTIDE SEQUENCE [LARGE SCALE GENOMIC DNA]</scope>
    <source>
        <strain evidence="3">cv. AL8/78</strain>
    </source>
</reference>
<dbReference type="InterPro" id="IPR005645">
    <property type="entry name" value="FSH-like_dom"/>
</dbReference>
<dbReference type="AlphaFoldDB" id="A0A453C373"/>
<reference evidence="2" key="5">
    <citation type="journal article" date="2021" name="G3 (Bethesda)">
        <title>Aegilops tauschii genome assembly Aet v5.0 features greater sequence contiguity and improved annotation.</title>
        <authorList>
            <person name="Wang L."/>
            <person name="Zhu T."/>
            <person name="Rodriguez J.C."/>
            <person name="Deal K.R."/>
            <person name="Dubcovsky J."/>
            <person name="McGuire P.E."/>
            <person name="Lux T."/>
            <person name="Spannagl M."/>
            <person name="Mayer K.F.X."/>
            <person name="Baldrich P."/>
            <person name="Meyers B.C."/>
            <person name="Huo N."/>
            <person name="Gu Y.Q."/>
            <person name="Zhou H."/>
            <person name="Devos K.M."/>
            <person name="Bennetzen J.L."/>
            <person name="Unver T."/>
            <person name="Budak H."/>
            <person name="Gulick P.J."/>
            <person name="Galiba G."/>
            <person name="Kalapos B."/>
            <person name="Nelson D.R."/>
            <person name="Li P."/>
            <person name="You F.M."/>
            <person name="Luo M.C."/>
            <person name="Dvorak J."/>
        </authorList>
    </citation>
    <scope>NUCLEOTIDE SEQUENCE [LARGE SCALE GENOMIC DNA]</scope>
    <source>
        <strain evidence="2">cv. AL8/78</strain>
    </source>
</reference>
<evidence type="ECO:0000259" key="1">
    <source>
        <dbReference type="Pfam" id="PF03959"/>
    </source>
</evidence>
<keyword evidence="3" id="KW-1185">Reference proteome</keyword>
<protein>
    <recommendedName>
        <fullName evidence="1">Serine hydrolase domain-containing protein</fullName>
    </recommendedName>
</protein>
<organism evidence="2 3">
    <name type="scientific">Aegilops tauschii subsp. strangulata</name>
    <name type="common">Goatgrass</name>
    <dbReference type="NCBI Taxonomy" id="200361"/>
    <lineage>
        <taxon>Eukaryota</taxon>
        <taxon>Viridiplantae</taxon>
        <taxon>Streptophyta</taxon>
        <taxon>Embryophyta</taxon>
        <taxon>Tracheophyta</taxon>
        <taxon>Spermatophyta</taxon>
        <taxon>Magnoliopsida</taxon>
        <taxon>Liliopsida</taxon>
        <taxon>Poales</taxon>
        <taxon>Poaceae</taxon>
        <taxon>BOP clade</taxon>
        <taxon>Pooideae</taxon>
        <taxon>Triticodae</taxon>
        <taxon>Triticeae</taxon>
        <taxon>Triticinae</taxon>
        <taxon>Aegilops</taxon>
    </lineage>
</organism>
<reference evidence="2" key="4">
    <citation type="submission" date="2019-03" db="UniProtKB">
        <authorList>
            <consortium name="EnsemblPlants"/>
        </authorList>
    </citation>
    <scope>IDENTIFICATION</scope>
</reference>